<evidence type="ECO:0000256" key="7">
    <source>
        <dbReference type="ARBA" id="ARBA00023157"/>
    </source>
</evidence>
<accession>A0AAV7JE09</accession>
<protein>
    <submittedName>
        <fullName evidence="11">Lysosome membrane protein 2-like</fullName>
    </submittedName>
</protein>
<evidence type="ECO:0000256" key="5">
    <source>
        <dbReference type="ARBA" id="ARBA00022989"/>
    </source>
</evidence>
<reference evidence="11 12" key="1">
    <citation type="journal article" date="2023" name="BMC Biol.">
        <title>The compact genome of the sponge Oopsacas minuta (Hexactinellida) is lacking key metazoan core genes.</title>
        <authorList>
            <person name="Santini S."/>
            <person name="Schenkelaars Q."/>
            <person name="Jourda C."/>
            <person name="Duchesne M."/>
            <person name="Belahbib H."/>
            <person name="Rocher C."/>
            <person name="Selva M."/>
            <person name="Riesgo A."/>
            <person name="Vervoort M."/>
            <person name="Leys S.P."/>
            <person name="Kodjabachian L."/>
            <person name="Le Bivic A."/>
            <person name="Borchiellini C."/>
            <person name="Claverie J.M."/>
            <person name="Renard E."/>
        </authorList>
    </citation>
    <scope>NUCLEOTIDE SEQUENCE [LARGE SCALE GENOMIC DNA]</scope>
    <source>
        <strain evidence="11">SPO-2</strain>
    </source>
</reference>
<evidence type="ECO:0000256" key="10">
    <source>
        <dbReference type="SAM" id="Phobius"/>
    </source>
</evidence>
<dbReference type="PRINTS" id="PR01609">
    <property type="entry name" value="CD36FAMILY"/>
</dbReference>
<keyword evidence="9" id="KW-0325">Glycoprotein</keyword>
<dbReference type="PANTHER" id="PTHR11923">
    <property type="entry name" value="SCAVENGER RECEPTOR CLASS B TYPE-1 SR-B1"/>
    <property type="match status" value="1"/>
</dbReference>
<keyword evidence="5 10" id="KW-1133">Transmembrane helix</keyword>
<keyword evidence="7" id="KW-1015">Disulfide bond</keyword>
<dbReference type="GO" id="GO:0005737">
    <property type="term" value="C:cytoplasm"/>
    <property type="evidence" value="ECO:0007669"/>
    <property type="project" value="TreeGrafter"/>
</dbReference>
<feature type="transmembrane region" description="Helical" evidence="10">
    <location>
        <begin position="477"/>
        <end position="498"/>
    </location>
</feature>
<dbReference type="GO" id="GO:0005044">
    <property type="term" value="F:scavenger receptor activity"/>
    <property type="evidence" value="ECO:0007669"/>
    <property type="project" value="TreeGrafter"/>
</dbReference>
<dbReference type="GO" id="GO:0005886">
    <property type="term" value="C:plasma membrane"/>
    <property type="evidence" value="ECO:0007669"/>
    <property type="project" value="UniProtKB-SubCell"/>
</dbReference>
<comment type="similarity">
    <text evidence="2">Belongs to the CD36 family.</text>
</comment>
<keyword evidence="3" id="KW-1003">Cell membrane</keyword>
<sequence length="516" mass="59091">MSGRTSEASPLMANELINVVGNTRRTLRRKRIKLACFILSFLLLLIASLGLMIISFPMEGIVSTKVEEIIKNEVVLQDGSFSLPIWTDPPVKMYKDFFIFNWTNPDNVINGSQKPNFKILGPYKYREYRTKYIDNKHSNKCVISYIQHKTYEFDPEASFPLMKNDKVFVLNIPVAAAPQQISNTIERIALEGAIKATGAKLYKEIEVDDLIWGYTDTFIELLQTVGKFPKGVKFQIQKNDDPRDYNSLSSVGTGRCNISDLGNFHQWDGFTSLDIWNDSEHNKVKGTEGLLNQPLLKEGQELFIWIDDIMRWAVIYDTGERHTRKGLLTWRFTNTKEFFYNETRYPPNRGWYQNAPEGLLYIGNSTIPAGNPVWGSNPLFYQGDPGLVQNVSGVTPDPSKYTYADIEPLTGAVVYVHRQIQINFELRRADYLFYKHLPEVTYFPVMYVDEHGELSQELYDTISQKLLLAQIGYGAHWVLLVIGILLLIPTVIIGFCILKHIQVIKAIKVYRDITSP</sequence>
<evidence type="ECO:0000313" key="11">
    <source>
        <dbReference type="EMBL" id="KAI6646914.1"/>
    </source>
</evidence>
<dbReference type="PANTHER" id="PTHR11923:SF51">
    <property type="entry name" value="LYSOSOME MEMBRANE PROTEIN 2"/>
    <property type="match status" value="1"/>
</dbReference>
<gene>
    <name evidence="11" type="ORF">LOD99_9106</name>
</gene>
<dbReference type="InterPro" id="IPR005428">
    <property type="entry name" value="CD36/SCARB1/SNMP1"/>
</dbReference>
<dbReference type="PRINTS" id="PR01610">
    <property type="entry name" value="CD36ANTIGEN"/>
</dbReference>
<evidence type="ECO:0000256" key="1">
    <source>
        <dbReference type="ARBA" id="ARBA00004651"/>
    </source>
</evidence>
<evidence type="ECO:0000256" key="2">
    <source>
        <dbReference type="ARBA" id="ARBA00010532"/>
    </source>
</evidence>
<organism evidence="11 12">
    <name type="scientific">Oopsacas minuta</name>
    <dbReference type="NCBI Taxonomy" id="111878"/>
    <lineage>
        <taxon>Eukaryota</taxon>
        <taxon>Metazoa</taxon>
        <taxon>Porifera</taxon>
        <taxon>Hexactinellida</taxon>
        <taxon>Hexasterophora</taxon>
        <taxon>Lyssacinosida</taxon>
        <taxon>Leucopsacidae</taxon>
        <taxon>Oopsacas</taxon>
    </lineage>
</organism>
<evidence type="ECO:0000256" key="8">
    <source>
        <dbReference type="ARBA" id="ARBA00023170"/>
    </source>
</evidence>
<dbReference type="AlphaFoldDB" id="A0AAV7JE09"/>
<evidence type="ECO:0000256" key="6">
    <source>
        <dbReference type="ARBA" id="ARBA00023136"/>
    </source>
</evidence>
<evidence type="ECO:0000256" key="4">
    <source>
        <dbReference type="ARBA" id="ARBA00022692"/>
    </source>
</evidence>
<keyword evidence="6 10" id="KW-0472">Membrane</keyword>
<comment type="caution">
    <text evidence="11">The sequence shown here is derived from an EMBL/GenBank/DDBJ whole genome shotgun (WGS) entry which is preliminary data.</text>
</comment>
<dbReference type="Pfam" id="PF01130">
    <property type="entry name" value="CD36"/>
    <property type="match status" value="1"/>
</dbReference>
<feature type="transmembrane region" description="Helical" evidence="10">
    <location>
        <begin position="34"/>
        <end position="56"/>
    </location>
</feature>
<name>A0AAV7JE09_9METZ</name>
<proteinExistence type="inferred from homology"/>
<evidence type="ECO:0000256" key="9">
    <source>
        <dbReference type="ARBA" id="ARBA00023180"/>
    </source>
</evidence>
<keyword evidence="4 10" id="KW-0812">Transmembrane</keyword>
<keyword evidence="8" id="KW-0675">Receptor</keyword>
<comment type="subcellular location">
    <subcellularLocation>
        <location evidence="1">Cell membrane</location>
        <topology evidence="1">Multi-pass membrane protein</topology>
    </subcellularLocation>
</comment>
<evidence type="ECO:0000256" key="3">
    <source>
        <dbReference type="ARBA" id="ARBA00022475"/>
    </source>
</evidence>
<dbReference type="EMBL" id="JAKMXF010000350">
    <property type="protein sequence ID" value="KAI6646914.1"/>
    <property type="molecule type" value="Genomic_DNA"/>
</dbReference>
<evidence type="ECO:0000313" key="12">
    <source>
        <dbReference type="Proteomes" id="UP001165289"/>
    </source>
</evidence>
<keyword evidence="12" id="KW-1185">Reference proteome</keyword>
<dbReference type="InterPro" id="IPR002159">
    <property type="entry name" value="CD36_fam"/>
</dbReference>
<dbReference type="Proteomes" id="UP001165289">
    <property type="component" value="Unassembled WGS sequence"/>
</dbReference>